<dbReference type="EMBL" id="JPGK01000005">
    <property type="protein sequence ID" value="KGA93813.1"/>
    <property type="molecule type" value="Genomic_DNA"/>
</dbReference>
<dbReference type="PATRIC" id="fig|178606.4.peg.1528"/>
<dbReference type="RefSeq" id="WP_052157851.1">
    <property type="nucleotide sequence ID" value="NZ_JPGK01000005.1"/>
</dbReference>
<accession>A0A094W8F2</accession>
<proteinExistence type="predicted"/>
<dbReference type="OrthoDB" id="6628667at2"/>
<sequence>MSIPNNPKSNLTVNEAIERLSRLAGDDRIAVPYDPGIVTIGGSSSTPIVDIFAGFDWDHGTVFFQTGTRLGVIGDEFQRLKEHLMVATEALAWIGRQTNDKRLDQKEKLSVIKRTLEQYRVRVNKLDSIQPADSDVH</sequence>
<name>A0A094W8F2_9BACT</name>
<dbReference type="AlphaFoldDB" id="A0A094W8F2"/>
<comment type="caution">
    <text evidence="1">The sequence shown here is derived from an EMBL/GenBank/DDBJ whole genome shotgun (WGS) entry which is preliminary data.</text>
</comment>
<reference evidence="1 2" key="1">
    <citation type="submission" date="2014-06" db="EMBL/GenBank/DDBJ databases">
        <title>Draft genome sequence of iron oxidizing acidophile Leptospirillum ferriphilum DSM14647.</title>
        <authorList>
            <person name="Cardenas J.P."/>
            <person name="Lazcano M."/>
            <person name="Ossandon F.J."/>
            <person name="Corbett M."/>
            <person name="Holmes D.S."/>
            <person name="Watkin E."/>
        </authorList>
    </citation>
    <scope>NUCLEOTIDE SEQUENCE [LARGE SCALE GENOMIC DNA]</scope>
    <source>
        <strain evidence="1 2">DSM 14647</strain>
    </source>
</reference>
<organism evidence="1 2">
    <name type="scientific">Leptospirillum ferriphilum</name>
    <dbReference type="NCBI Taxonomy" id="178606"/>
    <lineage>
        <taxon>Bacteria</taxon>
        <taxon>Pseudomonadati</taxon>
        <taxon>Nitrospirota</taxon>
        <taxon>Nitrospiria</taxon>
        <taxon>Nitrospirales</taxon>
        <taxon>Nitrospiraceae</taxon>
        <taxon>Leptospirillum</taxon>
    </lineage>
</organism>
<gene>
    <name evidence="1" type="ORF">LptCag_1523</name>
</gene>
<dbReference type="Proteomes" id="UP000029452">
    <property type="component" value="Unassembled WGS sequence"/>
</dbReference>
<evidence type="ECO:0000313" key="2">
    <source>
        <dbReference type="Proteomes" id="UP000029452"/>
    </source>
</evidence>
<protein>
    <submittedName>
        <fullName evidence="1">Uncharacterized protein</fullName>
    </submittedName>
</protein>
<evidence type="ECO:0000313" key="1">
    <source>
        <dbReference type="EMBL" id="KGA93813.1"/>
    </source>
</evidence>